<comment type="caution">
    <text evidence="1">The sequence shown here is derived from an EMBL/GenBank/DDBJ whole genome shotgun (WGS) entry which is preliminary data.</text>
</comment>
<sequence>MRSFRYPDAEEEVGSIGCTEEGANVHHISIALVALFSGRVEYRGFWTSDGTVKIRGDTTHYDAVANPAASGVLSAGLKSAWCETIPWKDSEGFAMKKKPEALIRPWKLPVHAPELLSLHTEIAYRGGATRKAIQPAKYVFSYTICFLRSDACTYASWIGTWMDFDLTMHVVVEVKHMLKEEGE</sequence>
<gene>
    <name evidence="1" type="ORF">C1H46_008262</name>
</gene>
<accession>A0A540N567</accession>
<name>A0A540N567_MALBA</name>
<evidence type="ECO:0000313" key="1">
    <source>
        <dbReference type="EMBL" id="TQE06197.1"/>
    </source>
</evidence>
<organism evidence="1 2">
    <name type="scientific">Malus baccata</name>
    <name type="common">Siberian crab apple</name>
    <name type="synonym">Pyrus baccata</name>
    <dbReference type="NCBI Taxonomy" id="106549"/>
    <lineage>
        <taxon>Eukaryota</taxon>
        <taxon>Viridiplantae</taxon>
        <taxon>Streptophyta</taxon>
        <taxon>Embryophyta</taxon>
        <taxon>Tracheophyta</taxon>
        <taxon>Spermatophyta</taxon>
        <taxon>Magnoliopsida</taxon>
        <taxon>eudicotyledons</taxon>
        <taxon>Gunneridae</taxon>
        <taxon>Pentapetalae</taxon>
        <taxon>rosids</taxon>
        <taxon>fabids</taxon>
        <taxon>Rosales</taxon>
        <taxon>Rosaceae</taxon>
        <taxon>Amygdaloideae</taxon>
        <taxon>Maleae</taxon>
        <taxon>Malus</taxon>
    </lineage>
</organism>
<keyword evidence="2" id="KW-1185">Reference proteome</keyword>
<dbReference type="Proteomes" id="UP000315295">
    <property type="component" value="Unassembled WGS sequence"/>
</dbReference>
<protein>
    <submittedName>
        <fullName evidence="1">Uncharacterized protein</fullName>
    </submittedName>
</protein>
<proteinExistence type="predicted"/>
<dbReference type="EMBL" id="VIEB01000109">
    <property type="protein sequence ID" value="TQE06197.1"/>
    <property type="molecule type" value="Genomic_DNA"/>
</dbReference>
<evidence type="ECO:0000313" key="2">
    <source>
        <dbReference type="Proteomes" id="UP000315295"/>
    </source>
</evidence>
<dbReference type="AlphaFoldDB" id="A0A540N567"/>
<reference evidence="1 2" key="1">
    <citation type="journal article" date="2019" name="G3 (Bethesda)">
        <title>Sequencing of a Wild Apple (Malus baccata) Genome Unravels the Differences Between Cultivated and Wild Apple Species Regarding Disease Resistance and Cold Tolerance.</title>
        <authorList>
            <person name="Chen X."/>
        </authorList>
    </citation>
    <scope>NUCLEOTIDE SEQUENCE [LARGE SCALE GENOMIC DNA]</scope>
    <source>
        <strain evidence="2">cv. Shandingzi</strain>
        <tissue evidence="1">Leaves</tissue>
    </source>
</reference>